<proteinExistence type="predicted"/>
<reference evidence="1 2" key="1">
    <citation type="submission" date="2019-11" db="EMBL/GenBank/DDBJ databases">
        <title>Genome analysis of Rhizobacterium cereale a novel genus and species isolated from maize roots in North Spain.</title>
        <authorList>
            <person name="Menendez E."/>
            <person name="Flores-Felix J.D."/>
            <person name="Ramirez-Bahena M.-H."/>
            <person name="Igual J.M."/>
            <person name="Garcia-Fraile P."/>
            <person name="Peix A."/>
            <person name="Velazquez E."/>
        </authorList>
    </citation>
    <scope>NUCLEOTIDE SEQUENCE [LARGE SCALE GENOMIC DNA]</scope>
    <source>
        <strain evidence="1 2">RZME27</strain>
    </source>
</reference>
<dbReference type="InterPro" id="IPR036397">
    <property type="entry name" value="RNaseH_sf"/>
</dbReference>
<dbReference type="SUPFAM" id="SSF53098">
    <property type="entry name" value="Ribonuclease H-like"/>
    <property type="match status" value="1"/>
</dbReference>
<sequence length="208" mass="22999">MTYIIGFDPSKSTGWCLYSPDRRKADGNFSHIECGVFQMPDGADHYYTGDQIGLKTTALLRAHKEAHGAYPKFAVLEQQILAKVGNTSADAMIYPWVATSAIVATLANFGIPYGTLMPASWRKSFFGEGFKPPVDKKGKKDWKSAAVDECERLGIQLPKQKALGHNAAEACALAICWGVRDMKVHAGRYHEPWLKLIQQRNERPSVAA</sequence>
<accession>A0A6A8AAB9</accession>
<protein>
    <submittedName>
        <fullName evidence="1">Uncharacterized protein</fullName>
    </submittedName>
</protein>
<dbReference type="Gene3D" id="3.30.420.10">
    <property type="entry name" value="Ribonuclease H-like superfamily/Ribonuclease H"/>
    <property type="match status" value="1"/>
</dbReference>
<organism evidence="1 2">
    <name type="scientific">Endobacterium cereale</name>
    <dbReference type="NCBI Taxonomy" id="2663029"/>
    <lineage>
        <taxon>Bacteria</taxon>
        <taxon>Pseudomonadati</taxon>
        <taxon>Pseudomonadota</taxon>
        <taxon>Alphaproteobacteria</taxon>
        <taxon>Hyphomicrobiales</taxon>
        <taxon>Rhizobiaceae</taxon>
        <taxon>Endobacterium</taxon>
    </lineage>
</organism>
<dbReference type="EMBL" id="WIXI01000047">
    <property type="protein sequence ID" value="MQY48215.1"/>
    <property type="molecule type" value="Genomic_DNA"/>
</dbReference>
<evidence type="ECO:0000313" key="2">
    <source>
        <dbReference type="Proteomes" id="UP000435138"/>
    </source>
</evidence>
<gene>
    <name evidence="1" type="ORF">GAO09_19460</name>
</gene>
<dbReference type="Proteomes" id="UP000435138">
    <property type="component" value="Unassembled WGS sequence"/>
</dbReference>
<keyword evidence="2" id="KW-1185">Reference proteome</keyword>
<name>A0A6A8AAB9_9HYPH</name>
<evidence type="ECO:0000313" key="1">
    <source>
        <dbReference type="EMBL" id="MQY48215.1"/>
    </source>
</evidence>
<dbReference type="GO" id="GO:0003676">
    <property type="term" value="F:nucleic acid binding"/>
    <property type="evidence" value="ECO:0007669"/>
    <property type="project" value="InterPro"/>
</dbReference>
<dbReference type="AlphaFoldDB" id="A0A6A8AAB9"/>
<dbReference type="InterPro" id="IPR012337">
    <property type="entry name" value="RNaseH-like_sf"/>
</dbReference>
<comment type="caution">
    <text evidence="1">The sequence shown here is derived from an EMBL/GenBank/DDBJ whole genome shotgun (WGS) entry which is preliminary data.</text>
</comment>
<dbReference type="RefSeq" id="WP_153356207.1">
    <property type="nucleotide sequence ID" value="NZ_WIXI01000047.1"/>
</dbReference>